<dbReference type="RefSeq" id="WP_285969977.1">
    <property type="nucleotide sequence ID" value="NZ_CP127294.1"/>
</dbReference>
<dbReference type="PROSITE" id="PS00455">
    <property type="entry name" value="AMP_BINDING"/>
    <property type="match status" value="1"/>
</dbReference>
<evidence type="ECO:0000313" key="4">
    <source>
        <dbReference type="Proteomes" id="UP001236014"/>
    </source>
</evidence>
<feature type="domain" description="AMP-binding enzyme C-terminal" evidence="2">
    <location>
        <begin position="419"/>
        <end position="496"/>
    </location>
</feature>
<sequence>MTTGNLVLDAAASTVGTLFEDRARTHPGRVALQSGERQVTYGELADRSRRIAALLASRGVRRGDRVALVSENRTEYLEITLAVALLGAIVACPGLRAGADELVACLDLVEPTVLVTSPRADEKFAAPLGSRPRLLLGAAFEAELAATPPWAEPSAAKPEDVLIIIYTSGTTGVPKGAAISHRAEIARSSATRAEYGLAGDDAFVAWSPLSHMGAFDNSVSTLISGGKVVVVDGFDAAELAHVVATERLGWLLLMPGTVRRFADVLRDKQITPAEVRLCGVMPDLIGPDEIAEITALLGAPFANTFGTTETGCPPASGDALAVGVEPRSLSKVQSGYCEIRLVDPDDHDVADGEPGEICMRGPTVFSGYWNDPDTTAHDFRGGWFHLGDVFVRNPDGTLDFVDRAKYLIKSGGENIYPAEIERTLLRHPEVLEAVVVRRADPTWGEVPVAFVARSGETAVSAEELIELCGERLAKYKRPREIRFVAPETLPRNASGKVVRGELEKRA</sequence>
<accession>A0A9Y2IJ55</accession>
<dbReference type="InterPro" id="IPR042099">
    <property type="entry name" value="ANL_N_sf"/>
</dbReference>
<dbReference type="AlphaFoldDB" id="A0A9Y2IJ55"/>
<evidence type="ECO:0000313" key="3">
    <source>
        <dbReference type="EMBL" id="WIX79288.1"/>
    </source>
</evidence>
<keyword evidence="4" id="KW-1185">Reference proteome</keyword>
<gene>
    <name evidence="3" type="ORF">QRX50_00265</name>
</gene>
<dbReference type="Gene3D" id="3.40.50.12780">
    <property type="entry name" value="N-terminal domain of ligase-like"/>
    <property type="match status" value="1"/>
</dbReference>
<dbReference type="InterPro" id="IPR045851">
    <property type="entry name" value="AMP-bd_C_sf"/>
</dbReference>
<dbReference type="GO" id="GO:0016878">
    <property type="term" value="F:acid-thiol ligase activity"/>
    <property type="evidence" value="ECO:0007669"/>
    <property type="project" value="UniProtKB-ARBA"/>
</dbReference>
<dbReference type="KEGG" id="acab:QRX50_00265"/>
<evidence type="ECO:0000259" key="2">
    <source>
        <dbReference type="Pfam" id="PF13193"/>
    </source>
</evidence>
<dbReference type="InterPro" id="IPR000873">
    <property type="entry name" value="AMP-dep_synth/lig_dom"/>
</dbReference>
<name>A0A9Y2IJ55_9PSEU</name>
<dbReference type="Proteomes" id="UP001236014">
    <property type="component" value="Chromosome"/>
</dbReference>
<organism evidence="3 4">
    <name type="scientific">Amycolatopsis carbonis</name>
    <dbReference type="NCBI Taxonomy" id="715471"/>
    <lineage>
        <taxon>Bacteria</taxon>
        <taxon>Bacillati</taxon>
        <taxon>Actinomycetota</taxon>
        <taxon>Actinomycetes</taxon>
        <taxon>Pseudonocardiales</taxon>
        <taxon>Pseudonocardiaceae</taxon>
        <taxon>Amycolatopsis</taxon>
    </lineage>
</organism>
<dbReference type="PANTHER" id="PTHR43767">
    <property type="entry name" value="LONG-CHAIN-FATTY-ACID--COA LIGASE"/>
    <property type="match status" value="1"/>
</dbReference>
<dbReference type="Pfam" id="PF00501">
    <property type="entry name" value="AMP-binding"/>
    <property type="match status" value="1"/>
</dbReference>
<dbReference type="InterPro" id="IPR025110">
    <property type="entry name" value="AMP-bd_C"/>
</dbReference>
<feature type="domain" description="AMP-dependent synthetase/ligase" evidence="1">
    <location>
        <begin position="19"/>
        <end position="369"/>
    </location>
</feature>
<dbReference type="PANTHER" id="PTHR43767:SF1">
    <property type="entry name" value="NONRIBOSOMAL PEPTIDE SYNTHASE PES1 (EUROFUNG)-RELATED"/>
    <property type="match status" value="1"/>
</dbReference>
<dbReference type="EMBL" id="CP127294">
    <property type="protein sequence ID" value="WIX79288.1"/>
    <property type="molecule type" value="Genomic_DNA"/>
</dbReference>
<dbReference type="Gene3D" id="3.30.300.30">
    <property type="match status" value="1"/>
</dbReference>
<dbReference type="InterPro" id="IPR050237">
    <property type="entry name" value="ATP-dep_AMP-bd_enzyme"/>
</dbReference>
<protein>
    <submittedName>
        <fullName evidence="3">AMP-binding protein</fullName>
    </submittedName>
</protein>
<dbReference type="SUPFAM" id="SSF56801">
    <property type="entry name" value="Acetyl-CoA synthetase-like"/>
    <property type="match status" value="1"/>
</dbReference>
<dbReference type="InterPro" id="IPR020845">
    <property type="entry name" value="AMP-binding_CS"/>
</dbReference>
<reference evidence="3 4" key="1">
    <citation type="submission" date="2023-06" db="EMBL/GenBank/DDBJ databases">
        <authorList>
            <person name="Oyuntsetseg B."/>
            <person name="Kim S.B."/>
        </authorList>
    </citation>
    <scope>NUCLEOTIDE SEQUENCE [LARGE SCALE GENOMIC DNA]</scope>
    <source>
        <strain evidence="3 4">2-15</strain>
    </source>
</reference>
<dbReference type="Pfam" id="PF13193">
    <property type="entry name" value="AMP-binding_C"/>
    <property type="match status" value="1"/>
</dbReference>
<evidence type="ECO:0000259" key="1">
    <source>
        <dbReference type="Pfam" id="PF00501"/>
    </source>
</evidence>
<proteinExistence type="predicted"/>